<evidence type="ECO:0000313" key="1">
    <source>
        <dbReference type="EMBL" id="CAL5031034.1"/>
    </source>
</evidence>
<accession>A0ABC9D3Q3</accession>
<gene>
    <name evidence="1" type="ORF">URODEC1_LOCUS81398</name>
</gene>
<protein>
    <submittedName>
        <fullName evidence="1">Uncharacterized protein</fullName>
    </submittedName>
</protein>
<evidence type="ECO:0000313" key="2">
    <source>
        <dbReference type="Proteomes" id="UP001497457"/>
    </source>
</evidence>
<dbReference type="PANTHER" id="PTHR33994:SF28">
    <property type="entry name" value="OS04G0515200 PROTEIN"/>
    <property type="match status" value="1"/>
</dbReference>
<proteinExistence type="predicted"/>
<keyword evidence="2" id="KW-1185">Reference proteome</keyword>
<name>A0ABC9D3Q3_9POAL</name>
<dbReference type="PANTHER" id="PTHR33994">
    <property type="entry name" value="OS04G0515000 PROTEIN"/>
    <property type="match status" value="1"/>
</dbReference>
<dbReference type="AlphaFoldDB" id="A0ABC9D3Q3"/>
<reference evidence="1" key="1">
    <citation type="submission" date="2024-10" db="EMBL/GenBank/DDBJ databases">
        <authorList>
            <person name="Ryan C."/>
        </authorList>
    </citation>
    <scope>NUCLEOTIDE SEQUENCE [LARGE SCALE GENOMIC DNA]</scope>
</reference>
<organism evidence="1 2">
    <name type="scientific">Urochloa decumbens</name>
    <dbReference type="NCBI Taxonomy" id="240449"/>
    <lineage>
        <taxon>Eukaryota</taxon>
        <taxon>Viridiplantae</taxon>
        <taxon>Streptophyta</taxon>
        <taxon>Embryophyta</taxon>
        <taxon>Tracheophyta</taxon>
        <taxon>Spermatophyta</taxon>
        <taxon>Magnoliopsida</taxon>
        <taxon>Liliopsida</taxon>
        <taxon>Poales</taxon>
        <taxon>Poaceae</taxon>
        <taxon>PACMAD clade</taxon>
        <taxon>Panicoideae</taxon>
        <taxon>Panicodae</taxon>
        <taxon>Paniceae</taxon>
        <taxon>Melinidinae</taxon>
        <taxon>Urochloa</taxon>
    </lineage>
</organism>
<sequence length="175" mass="18341">MLAKAVAGAAVSLIGLIIMMCGDNPRGDSFSLALTAAGSPPGGAPPLAPSFNLTLYAENTRILGESCFSHGQAALSYDGVAVGEATVPGWCAGAKGTAKVEAVARSGRGVQLPDRLRRRMEAELRWGATQLDVEAKLFRYPYDETPPVLLRCKAVGPQLPAQPLPCRAYAAVELF</sequence>
<dbReference type="Proteomes" id="UP001497457">
    <property type="component" value="Chromosome 31b"/>
</dbReference>
<dbReference type="EMBL" id="OZ075141">
    <property type="protein sequence ID" value="CAL5031034.1"/>
    <property type="molecule type" value="Genomic_DNA"/>
</dbReference>